<dbReference type="Gene3D" id="2.40.50.140">
    <property type="entry name" value="Nucleic acid-binding proteins"/>
    <property type="match status" value="1"/>
</dbReference>
<keyword evidence="5" id="KW-0699">rRNA-binding</keyword>
<sequence length="287" mass="31266">MGIRKYKPTTPGRRGASVSDFAELTPGAKPEKSLLRPKPKKGGRNNQGKITTRHRGGGHKQRYRLIDFRRNKDGVPAKVDSIQYDPNRSARIALLHYADGEKRYIIAPDGLKQGDNVQSGSEAPAKVGNCLPLAKMPLGTEVHNVELREGRGGVLCRSAGTHATLMARESDWAQISLPSGEIRRIPSACRATVGTTSNGDHSSIVLGKAGRKRWMGRRPHVRGTAMNPIDHPHGGGEGRTKGGRHPVSPEGQSAKGGATRSRRKASNKAIIRRRKSRRYGQLKLPKN</sequence>
<feature type="domain" description="Large ribosomal subunit protein uL2 RNA-binding" evidence="8">
    <location>
        <begin position="43"/>
        <end position="119"/>
    </location>
</feature>
<dbReference type="OrthoDB" id="9778722at2"/>
<dbReference type="KEGG" id="bgok:Pr1d_09910"/>
<dbReference type="Gene3D" id="4.10.950.10">
    <property type="entry name" value="Ribosomal protein L2, domain 3"/>
    <property type="match status" value="1"/>
</dbReference>
<keyword evidence="2 5" id="KW-0689">Ribosomal protein</keyword>
<evidence type="ECO:0000256" key="2">
    <source>
        <dbReference type="ARBA" id="ARBA00022980"/>
    </source>
</evidence>
<dbReference type="Pfam" id="PF03947">
    <property type="entry name" value="Ribosomal_L2_C"/>
    <property type="match status" value="1"/>
</dbReference>
<dbReference type="Proteomes" id="UP000323917">
    <property type="component" value="Chromosome"/>
</dbReference>
<dbReference type="InterPro" id="IPR002171">
    <property type="entry name" value="Ribosomal_uL2"/>
</dbReference>
<gene>
    <name evidence="5 9" type="primary">rplB</name>
    <name evidence="9" type="ORF">Pr1d_09910</name>
</gene>
<evidence type="ECO:0000256" key="6">
    <source>
        <dbReference type="SAM" id="MobiDB-lite"/>
    </source>
</evidence>
<dbReference type="SUPFAM" id="SSF50249">
    <property type="entry name" value="Nucleic acid-binding proteins"/>
    <property type="match status" value="1"/>
</dbReference>
<accession>A0A5B9Q9Z9</accession>
<dbReference type="InterPro" id="IPR005880">
    <property type="entry name" value="Ribosomal_uL2_bac/org-type"/>
</dbReference>
<dbReference type="HAMAP" id="MF_01320_B">
    <property type="entry name" value="Ribosomal_uL2_B"/>
    <property type="match status" value="1"/>
</dbReference>
<dbReference type="Pfam" id="PF00181">
    <property type="entry name" value="Ribosomal_L2_N"/>
    <property type="match status" value="1"/>
</dbReference>
<dbReference type="GO" id="GO:0002181">
    <property type="term" value="P:cytoplasmic translation"/>
    <property type="evidence" value="ECO:0007669"/>
    <property type="project" value="TreeGrafter"/>
</dbReference>
<feature type="domain" description="Large ribosomal subunit protein uL2 C-terminal" evidence="7">
    <location>
        <begin position="125"/>
        <end position="253"/>
    </location>
</feature>
<comment type="subunit">
    <text evidence="5">Part of the 50S ribosomal subunit. Forms a bridge to the 30S subunit in the 70S ribosome.</text>
</comment>
<protein>
    <recommendedName>
        <fullName evidence="4 5">Large ribosomal subunit protein uL2</fullName>
    </recommendedName>
</protein>
<organism evidence="9 10">
    <name type="scientific">Bythopirellula goksoeyrii</name>
    <dbReference type="NCBI Taxonomy" id="1400387"/>
    <lineage>
        <taxon>Bacteria</taxon>
        <taxon>Pseudomonadati</taxon>
        <taxon>Planctomycetota</taxon>
        <taxon>Planctomycetia</taxon>
        <taxon>Pirellulales</taxon>
        <taxon>Lacipirellulaceae</taxon>
        <taxon>Bythopirellula</taxon>
    </lineage>
</organism>
<dbReference type="InterPro" id="IPR014726">
    <property type="entry name" value="Ribosomal_uL2_dom3"/>
</dbReference>
<dbReference type="SMART" id="SM01383">
    <property type="entry name" value="Ribosomal_L2"/>
    <property type="match status" value="1"/>
</dbReference>
<dbReference type="RefSeq" id="WP_148072457.1">
    <property type="nucleotide sequence ID" value="NZ_CP042913.1"/>
</dbReference>
<dbReference type="InterPro" id="IPR014722">
    <property type="entry name" value="Rib_uL2_dom2"/>
</dbReference>
<reference evidence="9 10" key="1">
    <citation type="submission" date="2019-08" db="EMBL/GenBank/DDBJ databases">
        <title>Deep-cultivation of Planctomycetes and their phenomic and genomic characterization uncovers novel biology.</title>
        <authorList>
            <person name="Wiegand S."/>
            <person name="Jogler M."/>
            <person name="Boedeker C."/>
            <person name="Pinto D."/>
            <person name="Vollmers J."/>
            <person name="Rivas-Marin E."/>
            <person name="Kohn T."/>
            <person name="Peeters S.H."/>
            <person name="Heuer A."/>
            <person name="Rast P."/>
            <person name="Oberbeckmann S."/>
            <person name="Bunk B."/>
            <person name="Jeske O."/>
            <person name="Meyerdierks A."/>
            <person name="Storesund J.E."/>
            <person name="Kallscheuer N."/>
            <person name="Luecker S."/>
            <person name="Lage O.M."/>
            <person name="Pohl T."/>
            <person name="Merkel B.J."/>
            <person name="Hornburger P."/>
            <person name="Mueller R.-W."/>
            <person name="Bruemmer F."/>
            <person name="Labrenz M."/>
            <person name="Spormann A.M."/>
            <person name="Op den Camp H."/>
            <person name="Overmann J."/>
            <person name="Amann R."/>
            <person name="Jetten M.S.M."/>
            <person name="Mascher T."/>
            <person name="Medema M.H."/>
            <person name="Devos D.P."/>
            <person name="Kaster A.-K."/>
            <person name="Ovreas L."/>
            <person name="Rohde M."/>
            <person name="Galperin M.Y."/>
            <person name="Jogler C."/>
        </authorList>
    </citation>
    <scope>NUCLEOTIDE SEQUENCE [LARGE SCALE GENOMIC DNA]</scope>
    <source>
        <strain evidence="9 10">Pr1d</strain>
    </source>
</reference>
<evidence type="ECO:0000313" key="10">
    <source>
        <dbReference type="Proteomes" id="UP000323917"/>
    </source>
</evidence>
<proteinExistence type="inferred from homology"/>
<dbReference type="GO" id="GO:0003735">
    <property type="term" value="F:structural constituent of ribosome"/>
    <property type="evidence" value="ECO:0007669"/>
    <property type="project" value="InterPro"/>
</dbReference>
<comment type="similarity">
    <text evidence="1 5">Belongs to the universal ribosomal protein uL2 family.</text>
</comment>
<dbReference type="InterPro" id="IPR022671">
    <property type="entry name" value="Ribosomal_uL2_CS"/>
</dbReference>
<dbReference type="GO" id="GO:0015934">
    <property type="term" value="C:large ribosomal subunit"/>
    <property type="evidence" value="ECO:0007669"/>
    <property type="project" value="InterPro"/>
</dbReference>
<dbReference type="FunFam" id="4.10.950.10:FF:000001">
    <property type="entry name" value="50S ribosomal protein L2"/>
    <property type="match status" value="1"/>
</dbReference>
<dbReference type="NCBIfam" id="TIGR01171">
    <property type="entry name" value="rplB_bact"/>
    <property type="match status" value="1"/>
</dbReference>
<dbReference type="PANTHER" id="PTHR13691">
    <property type="entry name" value="RIBOSOMAL PROTEIN L2"/>
    <property type="match status" value="1"/>
</dbReference>
<keyword evidence="3 5" id="KW-0687">Ribonucleoprotein</keyword>
<feature type="region of interest" description="Disordered" evidence="6">
    <location>
        <begin position="209"/>
        <end position="287"/>
    </location>
</feature>
<dbReference type="EMBL" id="CP042913">
    <property type="protein sequence ID" value="QEG33726.1"/>
    <property type="molecule type" value="Genomic_DNA"/>
</dbReference>
<keyword evidence="10" id="KW-1185">Reference proteome</keyword>
<dbReference type="GO" id="GO:0019843">
    <property type="term" value="F:rRNA binding"/>
    <property type="evidence" value="ECO:0007669"/>
    <property type="project" value="UniProtKB-UniRule"/>
</dbReference>
<dbReference type="InterPro" id="IPR012340">
    <property type="entry name" value="NA-bd_OB-fold"/>
</dbReference>
<dbReference type="FunFam" id="2.40.50.140:FF:000003">
    <property type="entry name" value="50S ribosomal protein L2"/>
    <property type="match status" value="1"/>
</dbReference>
<dbReference type="FunFam" id="2.30.30.30:FF:000001">
    <property type="entry name" value="50S ribosomal protein L2"/>
    <property type="match status" value="1"/>
</dbReference>
<evidence type="ECO:0000256" key="5">
    <source>
        <dbReference type="HAMAP-Rule" id="MF_01320"/>
    </source>
</evidence>
<dbReference type="SMART" id="SM01382">
    <property type="entry name" value="Ribosomal_L2_C"/>
    <property type="match status" value="1"/>
</dbReference>
<feature type="compositionally biased region" description="Basic residues" evidence="6">
    <location>
        <begin position="209"/>
        <end position="221"/>
    </location>
</feature>
<dbReference type="InterPro" id="IPR022669">
    <property type="entry name" value="Ribosomal_uL2_C"/>
</dbReference>
<dbReference type="PROSITE" id="PS00467">
    <property type="entry name" value="RIBOSOMAL_L2"/>
    <property type="match status" value="1"/>
</dbReference>
<evidence type="ECO:0000256" key="4">
    <source>
        <dbReference type="ARBA" id="ARBA00035242"/>
    </source>
</evidence>
<dbReference type="AlphaFoldDB" id="A0A5B9Q9Z9"/>
<comment type="function">
    <text evidence="5">One of the primary rRNA binding proteins. Required for association of the 30S and 50S subunits to form the 70S ribosome, for tRNA binding and peptide bond formation. It has been suggested to have peptidyltransferase activity; this is somewhat controversial. Makes several contacts with the 16S rRNA in the 70S ribosome.</text>
</comment>
<dbReference type="GO" id="GO:0016740">
    <property type="term" value="F:transferase activity"/>
    <property type="evidence" value="ECO:0007669"/>
    <property type="project" value="InterPro"/>
</dbReference>
<dbReference type="PANTHER" id="PTHR13691:SF5">
    <property type="entry name" value="LARGE RIBOSOMAL SUBUNIT PROTEIN UL2M"/>
    <property type="match status" value="1"/>
</dbReference>
<dbReference type="PIRSF" id="PIRSF002158">
    <property type="entry name" value="Ribosomal_L2"/>
    <property type="match status" value="1"/>
</dbReference>
<evidence type="ECO:0000259" key="7">
    <source>
        <dbReference type="SMART" id="SM01382"/>
    </source>
</evidence>
<evidence type="ECO:0000256" key="1">
    <source>
        <dbReference type="ARBA" id="ARBA00005636"/>
    </source>
</evidence>
<evidence type="ECO:0000259" key="8">
    <source>
        <dbReference type="SMART" id="SM01383"/>
    </source>
</evidence>
<dbReference type="InterPro" id="IPR022666">
    <property type="entry name" value="Ribosomal_uL2_RNA-bd_dom"/>
</dbReference>
<feature type="compositionally biased region" description="Basic and acidic residues" evidence="6">
    <location>
        <begin position="230"/>
        <end position="240"/>
    </location>
</feature>
<dbReference type="Gene3D" id="2.30.30.30">
    <property type="match status" value="1"/>
</dbReference>
<name>A0A5B9Q9Z9_9BACT</name>
<keyword evidence="5" id="KW-0694">RNA-binding</keyword>
<feature type="compositionally biased region" description="Basic residues" evidence="6">
    <location>
        <begin position="260"/>
        <end position="287"/>
    </location>
</feature>
<dbReference type="SUPFAM" id="SSF50104">
    <property type="entry name" value="Translation proteins SH3-like domain"/>
    <property type="match status" value="1"/>
</dbReference>
<evidence type="ECO:0000313" key="9">
    <source>
        <dbReference type="EMBL" id="QEG33726.1"/>
    </source>
</evidence>
<dbReference type="InterPro" id="IPR008991">
    <property type="entry name" value="Translation_prot_SH3-like_sf"/>
</dbReference>
<feature type="region of interest" description="Disordered" evidence="6">
    <location>
        <begin position="1"/>
        <end position="59"/>
    </location>
</feature>
<evidence type="ECO:0000256" key="3">
    <source>
        <dbReference type="ARBA" id="ARBA00023274"/>
    </source>
</evidence>